<evidence type="ECO:0000256" key="1">
    <source>
        <dbReference type="SAM" id="SignalP"/>
    </source>
</evidence>
<feature type="signal peptide" evidence="1">
    <location>
        <begin position="1"/>
        <end position="17"/>
    </location>
</feature>
<accession>A0A224XRF6</accession>
<protein>
    <submittedName>
        <fullName evidence="2">Putative secreted protein</fullName>
    </submittedName>
</protein>
<proteinExistence type="predicted"/>
<reference evidence="2" key="1">
    <citation type="journal article" date="2018" name="PLoS Negl. Trop. Dis.">
        <title>An insight into the salivary gland and fat body transcriptome of Panstrongylus lignarius (Hemiptera: Heteroptera), the main vector of Chagas disease in Peru.</title>
        <authorList>
            <person name="Nevoa J.C."/>
            <person name="Mendes M.T."/>
            <person name="da Silva M.V."/>
            <person name="Soares S.C."/>
            <person name="Oliveira C.J.F."/>
            <person name="Ribeiro J.M.C."/>
        </authorList>
    </citation>
    <scope>NUCLEOTIDE SEQUENCE</scope>
</reference>
<organism evidence="2">
    <name type="scientific">Panstrongylus lignarius</name>
    <dbReference type="NCBI Taxonomy" id="156445"/>
    <lineage>
        <taxon>Eukaryota</taxon>
        <taxon>Metazoa</taxon>
        <taxon>Ecdysozoa</taxon>
        <taxon>Arthropoda</taxon>
        <taxon>Hexapoda</taxon>
        <taxon>Insecta</taxon>
        <taxon>Pterygota</taxon>
        <taxon>Neoptera</taxon>
        <taxon>Paraneoptera</taxon>
        <taxon>Hemiptera</taxon>
        <taxon>Heteroptera</taxon>
        <taxon>Panheteroptera</taxon>
        <taxon>Cimicomorpha</taxon>
        <taxon>Reduviidae</taxon>
        <taxon>Triatominae</taxon>
        <taxon>Panstrongylus</taxon>
    </lineage>
</organism>
<dbReference type="AlphaFoldDB" id="A0A224XRF6"/>
<sequence>MTGLLLFIAVLFSKGKSSKLSKIGACFSAKAANELLDRNLLASTYEMLFSAINCFIDFSFLYCGHKFTFVAEWLALPQFTHLGVLSLHTDAS</sequence>
<feature type="chain" id="PRO_5012240051" evidence="1">
    <location>
        <begin position="18"/>
        <end position="92"/>
    </location>
</feature>
<name>A0A224XRF6_9HEMI</name>
<evidence type="ECO:0000313" key="2">
    <source>
        <dbReference type="EMBL" id="JAW15105.1"/>
    </source>
</evidence>
<dbReference type="EMBL" id="GFTR01001321">
    <property type="protein sequence ID" value="JAW15105.1"/>
    <property type="molecule type" value="Transcribed_RNA"/>
</dbReference>
<keyword evidence="1" id="KW-0732">Signal</keyword>